<accession>A0A068UWX8</accession>
<dbReference type="InterPro" id="IPR016161">
    <property type="entry name" value="Ald_DH/histidinol_DH"/>
</dbReference>
<dbReference type="STRING" id="49390.A0A068UWX8"/>
<dbReference type="FunFam" id="3.40.605.10:FF:000007">
    <property type="entry name" value="NAD/NADP-dependent betaine aldehyde dehydrogenase"/>
    <property type="match status" value="1"/>
</dbReference>
<dbReference type="FunFam" id="3.40.309.10:FF:000065">
    <property type="entry name" value="Aldehyde dehydrogenase3"/>
    <property type="match status" value="1"/>
</dbReference>
<dbReference type="Pfam" id="PF00171">
    <property type="entry name" value="Aldedh"/>
    <property type="match status" value="1"/>
</dbReference>
<name>A0A068UWX8_COFCA</name>
<dbReference type="Gene3D" id="3.40.605.10">
    <property type="entry name" value="Aldehyde Dehydrogenase, Chain A, domain 1"/>
    <property type="match status" value="1"/>
</dbReference>
<sequence>MKINHPNLLEGNCKNCLGKEDVDSAVKAAREAFDRGPRPRFHGSARRKILLKFADLIEQNTEELAALDAIDTGKFIYLLKIADIPLALDTISYFNTQCKEKHLEKVYQRAQYKLQAYTLHESIGVVGHIIPWNFLIGLFSMKVGPEFVAGCTMVVKPAEQTPLSALSCAHLAKLVGIPVGVLKVVPGFGPAAGAAISSHMDIDMVSFTGSTGRLIMQVAATINLKPQCLELGGNNNLYYLMSINKGQNIILKKFDFKTRGAIVPSVFVHFAHGVTLFAQRGEICVAGSRVFVQHGIYDEFLLKLKEKAKNWVVGDPFDPNSRQGSQVDKTQYEKILSYIERGKKEGATLFYANWRRNVQKIAVRHLSYYIEPTIFIDVKDDMTIAQEEIFGPVMSLFKFKNVEEAIKRANGTKCGLAAGIMTNDLNIANRVLRSIRAGAIWINCYSAFDGDCPCGGYKMSGFGMDTLKKYLQVKSITTPIHNSPWL</sequence>
<dbReference type="InterPro" id="IPR016162">
    <property type="entry name" value="Ald_DH_N"/>
</dbReference>
<dbReference type="PhylomeDB" id="A0A068UWX8"/>
<protein>
    <recommendedName>
        <fullName evidence="4">Aldehyde dehydrogenase domain-containing protein</fullName>
    </recommendedName>
</protein>
<organism evidence="5 6">
    <name type="scientific">Coffea canephora</name>
    <name type="common">Robusta coffee</name>
    <dbReference type="NCBI Taxonomy" id="49390"/>
    <lineage>
        <taxon>Eukaryota</taxon>
        <taxon>Viridiplantae</taxon>
        <taxon>Streptophyta</taxon>
        <taxon>Embryophyta</taxon>
        <taxon>Tracheophyta</taxon>
        <taxon>Spermatophyta</taxon>
        <taxon>Magnoliopsida</taxon>
        <taxon>eudicotyledons</taxon>
        <taxon>Gunneridae</taxon>
        <taxon>Pentapetalae</taxon>
        <taxon>asterids</taxon>
        <taxon>lamiids</taxon>
        <taxon>Gentianales</taxon>
        <taxon>Rubiaceae</taxon>
        <taxon>Ixoroideae</taxon>
        <taxon>Gardenieae complex</taxon>
        <taxon>Bertiereae - Coffeeae clade</taxon>
        <taxon>Coffeeae</taxon>
        <taxon>Coffea</taxon>
    </lineage>
</organism>
<dbReference type="PROSITE" id="PS00070">
    <property type="entry name" value="ALDEHYDE_DEHYDR_CYS"/>
    <property type="match status" value="1"/>
</dbReference>
<feature type="domain" description="Aldehyde dehydrogenase" evidence="4">
    <location>
        <begin position="18"/>
        <end position="475"/>
    </location>
</feature>
<dbReference type="InParanoid" id="A0A068UWX8"/>
<dbReference type="EMBL" id="HG739154">
    <property type="protein sequence ID" value="CDP12739.1"/>
    <property type="molecule type" value="Genomic_DNA"/>
</dbReference>
<dbReference type="PANTHER" id="PTHR11699">
    <property type="entry name" value="ALDEHYDE DEHYDROGENASE-RELATED"/>
    <property type="match status" value="1"/>
</dbReference>
<evidence type="ECO:0000256" key="3">
    <source>
        <dbReference type="ARBA" id="ARBA00023027"/>
    </source>
</evidence>
<keyword evidence="3" id="KW-0520">NAD</keyword>
<proteinExistence type="inferred from homology"/>
<gene>
    <name evidence="5" type="ORF">GSCOC_T00037369001</name>
</gene>
<evidence type="ECO:0000313" key="5">
    <source>
        <dbReference type="EMBL" id="CDP12739.1"/>
    </source>
</evidence>
<dbReference type="AlphaFoldDB" id="A0A068UWX8"/>
<dbReference type="InterPro" id="IPR016163">
    <property type="entry name" value="Ald_DH_C"/>
</dbReference>
<dbReference type="InterPro" id="IPR015590">
    <property type="entry name" value="Aldehyde_DH_dom"/>
</dbReference>
<keyword evidence="6" id="KW-1185">Reference proteome</keyword>
<evidence type="ECO:0000256" key="2">
    <source>
        <dbReference type="ARBA" id="ARBA00023002"/>
    </source>
</evidence>
<keyword evidence="2" id="KW-0560">Oxidoreductase</keyword>
<dbReference type="InterPro" id="IPR016160">
    <property type="entry name" value="Ald_DH_CS_CYS"/>
</dbReference>
<evidence type="ECO:0000313" key="6">
    <source>
        <dbReference type="Proteomes" id="UP000295252"/>
    </source>
</evidence>
<evidence type="ECO:0000256" key="1">
    <source>
        <dbReference type="ARBA" id="ARBA00009986"/>
    </source>
</evidence>
<evidence type="ECO:0000259" key="4">
    <source>
        <dbReference type="Pfam" id="PF00171"/>
    </source>
</evidence>
<dbReference type="Gene3D" id="3.40.309.10">
    <property type="entry name" value="Aldehyde Dehydrogenase, Chain A, domain 2"/>
    <property type="match status" value="1"/>
</dbReference>
<dbReference type="GO" id="GO:0016620">
    <property type="term" value="F:oxidoreductase activity, acting on the aldehyde or oxo group of donors, NAD or NADP as acceptor"/>
    <property type="evidence" value="ECO:0007669"/>
    <property type="project" value="InterPro"/>
</dbReference>
<dbReference type="SUPFAM" id="SSF53720">
    <property type="entry name" value="ALDH-like"/>
    <property type="match status" value="1"/>
</dbReference>
<reference evidence="6" key="1">
    <citation type="journal article" date="2014" name="Science">
        <title>The coffee genome provides insight into the convergent evolution of caffeine biosynthesis.</title>
        <authorList>
            <person name="Denoeud F."/>
            <person name="Carretero-Paulet L."/>
            <person name="Dereeper A."/>
            <person name="Droc G."/>
            <person name="Guyot R."/>
            <person name="Pietrella M."/>
            <person name="Zheng C."/>
            <person name="Alberti A."/>
            <person name="Anthony F."/>
            <person name="Aprea G."/>
            <person name="Aury J.M."/>
            <person name="Bento P."/>
            <person name="Bernard M."/>
            <person name="Bocs S."/>
            <person name="Campa C."/>
            <person name="Cenci A."/>
            <person name="Combes M.C."/>
            <person name="Crouzillat D."/>
            <person name="Da Silva C."/>
            <person name="Daddiego L."/>
            <person name="De Bellis F."/>
            <person name="Dussert S."/>
            <person name="Garsmeur O."/>
            <person name="Gayraud T."/>
            <person name="Guignon V."/>
            <person name="Jahn K."/>
            <person name="Jamilloux V."/>
            <person name="Joet T."/>
            <person name="Labadie K."/>
            <person name="Lan T."/>
            <person name="Leclercq J."/>
            <person name="Lepelley M."/>
            <person name="Leroy T."/>
            <person name="Li L.T."/>
            <person name="Librado P."/>
            <person name="Lopez L."/>
            <person name="Munoz A."/>
            <person name="Noel B."/>
            <person name="Pallavicini A."/>
            <person name="Perrotta G."/>
            <person name="Poncet V."/>
            <person name="Pot D."/>
            <person name="Priyono X."/>
            <person name="Rigoreau M."/>
            <person name="Rouard M."/>
            <person name="Rozas J."/>
            <person name="Tranchant-Dubreuil C."/>
            <person name="VanBuren R."/>
            <person name="Zhang Q."/>
            <person name="Andrade A.C."/>
            <person name="Argout X."/>
            <person name="Bertrand B."/>
            <person name="de Kochko A."/>
            <person name="Graziosi G."/>
            <person name="Henry R.J."/>
            <person name="Jayarama X."/>
            <person name="Ming R."/>
            <person name="Nagai C."/>
            <person name="Rounsley S."/>
            <person name="Sankoff D."/>
            <person name="Giuliano G."/>
            <person name="Albert V.A."/>
            <person name="Wincker P."/>
            <person name="Lashermes P."/>
        </authorList>
    </citation>
    <scope>NUCLEOTIDE SEQUENCE [LARGE SCALE GENOMIC DNA]</scope>
    <source>
        <strain evidence="6">cv. DH200-94</strain>
    </source>
</reference>
<dbReference type="Proteomes" id="UP000295252">
    <property type="component" value="Chromosome VI"/>
</dbReference>
<comment type="similarity">
    <text evidence="1">Belongs to the aldehyde dehydrogenase family.</text>
</comment>
<dbReference type="Gramene" id="CDP12739">
    <property type="protein sequence ID" value="CDP12739"/>
    <property type="gene ID" value="GSCOC_T00037369001"/>
</dbReference>